<evidence type="ECO:0000256" key="1">
    <source>
        <dbReference type="SAM" id="MobiDB-lite"/>
    </source>
</evidence>
<comment type="caution">
    <text evidence="2">The sequence shown here is derived from an EMBL/GenBank/DDBJ whole genome shotgun (WGS) entry which is preliminary data.</text>
</comment>
<accession>A0AAD6K9J1</accession>
<dbReference type="AlphaFoldDB" id="A0AAD6K9J1"/>
<dbReference type="Proteomes" id="UP001162972">
    <property type="component" value="Chromosome 7"/>
</dbReference>
<gene>
    <name evidence="2" type="ORF">OIU84_029552</name>
</gene>
<reference evidence="2 3" key="1">
    <citation type="journal article" date="2023" name="Int. J. Mol. Sci.">
        <title>De Novo Assembly and Annotation of 11 Diverse Shrub Willow (Salix) Genomes Reveals Novel Gene Organization in Sex-Linked Regions.</title>
        <authorList>
            <person name="Hyden B."/>
            <person name="Feng K."/>
            <person name="Yates T.B."/>
            <person name="Jawdy S."/>
            <person name="Cereghino C."/>
            <person name="Smart L.B."/>
            <person name="Muchero W."/>
        </authorList>
    </citation>
    <scope>NUCLEOTIDE SEQUENCE [LARGE SCALE GENOMIC DNA]</scope>
    <source>
        <tissue evidence="2">Shoot tip</tissue>
    </source>
</reference>
<sequence length="80" mass="8678">MAESFPMTGGDGPCSYTKNSSQQRASAASAKSLLTSAILGNLDIERSSRIRVEKTDREKWLLWDCEIGNSASDVCSITFS</sequence>
<evidence type="ECO:0000313" key="3">
    <source>
        <dbReference type="Proteomes" id="UP001162972"/>
    </source>
</evidence>
<name>A0AAD6K9J1_9ROSI</name>
<evidence type="ECO:0000313" key="2">
    <source>
        <dbReference type="EMBL" id="KAJ6419468.1"/>
    </source>
</evidence>
<feature type="region of interest" description="Disordered" evidence="1">
    <location>
        <begin position="1"/>
        <end position="21"/>
    </location>
</feature>
<proteinExistence type="predicted"/>
<organism evidence="2 3">
    <name type="scientific">Salix udensis</name>
    <dbReference type="NCBI Taxonomy" id="889485"/>
    <lineage>
        <taxon>Eukaryota</taxon>
        <taxon>Viridiplantae</taxon>
        <taxon>Streptophyta</taxon>
        <taxon>Embryophyta</taxon>
        <taxon>Tracheophyta</taxon>
        <taxon>Spermatophyta</taxon>
        <taxon>Magnoliopsida</taxon>
        <taxon>eudicotyledons</taxon>
        <taxon>Gunneridae</taxon>
        <taxon>Pentapetalae</taxon>
        <taxon>rosids</taxon>
        <taxon>fabids</taxon>
        <taxon>Malpighiales</taxon>
        <taxon>Salicaceae</taxon>
        <taxon>Saliceae</taxon>
        <taxon>Salix</taxon>
    </lineage>
</organism>
<keyword evidence="3" id="KW-1185">Reference proteome</keyword>
<dbReference type="EMBL" id="JAPFFJ010000009">
    <property type="protein sequence ID" value="KAJ6419468.1"/>
    <property type="molecule type" value="Genomic_DNA"/>
</dbReference>
<protein>
    <submittedName>
        <fullName evidence="2">Uncharacterized protein</fullName>
    </submittedName>
</protein>